<comment type="subcellular location">
    <subcellularLocation>
        <location evidence="1">Cell membrane</location>
        <topology evidence="1">Multi-pass membrane protein</topology>
    </subcellularLocation>
</comment>
<dbReference type="EMBL" id="AZDV01000006">
    <property type="protein sequence ID" value="KRK95732.1"/>
    <property type="molecule type" value="Genomic_DNA"/>
</dbReference>
<name>A0A0R1LRD2_9LACO</name>
<dbReference type="Pfam" id="PF01554">
    <property type="entry name" value="MatE"/>
    <property type="match status" value="2"/>
</dbReference>
<dbReference type="OrthoDB" id="9776324at2"/>
<proteinExistence type="predicted"/>
<protein>
    <submittedName>
        <fullName evidence="8">MATE efflux family protein</fullName>
    </submittedName>
</protein>
<dbReference type="PANTHER" id="PTHR43549">
    <property type="entry name" value="MULTIDRUG RESISTANCE PROTEIN YPNP-RELATED"/>
    <property type="match status" value="1"/>
</dbReference>
<feature type="transmembrane region" description="Helical" evidence="7">
    <location>
        <begin position="314"/>
        <end position="335"/>
    </location>
</feature>
<accession>A0A0R1LRD2</accession>
<evidence type="ECO:0000313" key="9">
    <source>
        <dbReference type="Proteomes" id="UP000051955"/>
    </source>
</evidence>
<evidence type="ECO:0000256" key="3">
    <source>
        <dbReference type="ARBA" id="ARBA00022475"/>
    </source>
</evidence>
<evidence type="ECO:0000256" key="2">
    <source>
        <dbReference type="ARBA" id="ARBA00022448"/>
    </source>
</evidence>
<keyword evidence="4 7" id="KW-0812">Transmembrane</keyword>
<dbReference type="NCBIfam" id="TIGR00797">
    <property type="entry name" value="matE"/>
    <property type="match status" value="1"/>
</dbReference>
<feature type="transmembrane region" description="Helical" evidence="7">
    <location>
        <begin position="163"/>
        <end position="187"/>
    </location>
</feature>
<dbReference type="PANTHER" id="PTHR43549:SF3">
    <property type="entry name" value="MULTIDRUG RESISTANCE PROTEIN YPNP-RELATED"/>
    <property type="match status" value="1"/>
</dbReference>
<dbReference type="InterPro" id="IPR002528">
    <property type="entry name" value="MATE_fam"/>
</dbReference>
<dbReference type="GO" id="GO:0005886">
    <property type="term" value="C:plasma membrane"/>
    <property type="evidence" value="ECO:0007669"/>
    <property type="project" value="UniProtKB-SubCell"/>
</dbReference>
<feature type="transmembrane region" description="Helical" evidence="7">
    <location>
        <begin position="55"/>
        <end position="75"/>
    </location>
</feature>
<evidence type="ECO:0000256" key="4">
    <source>
        <dbReference type="ARBA" id="ARBA00022692"/>
    </source>
</evidence>
<keyword evidence="3" id="KW-1003">Cell membrane</keyword>
<dbReference type="RefSeq" id="WP_057802117.1">
    <property type="nucleotide sequence ID" value="NZ_AZDV01000006.1"/>
</dbReference>
<dbReference type="InterPro" id="IPR052031">
    <property type="entry name" value="Membrane_Transporter-Flippase"/>
</dbReference>
<feature type="transmembrane region" description="Helical" evidence="7">
    <location>
        <begin position="355"/>
        <end position="375"/>
    </location>
</feature>
<evidence type="ECO:0000256" key="7">
    <source>
        <dbReference type="SAM" id="Phobius"/>
    </source>
</evidence>
<keyword evidence="2" id="KW-0813">Transport</keyword>
<dbReference type="Proteomes" id="UP000051955">
    <property type="component" value="Unassembled WGS sequence"/>
</dbReference>
<feature type="transmembrane region" description="Helical" evidence="7">
    <location>
        <begin position="396"/>
        <end position="415"/>
    </location>
</feature>
<gene>
    <name evidence="8" type="ORF">FD25_GL000147</name>
</gene>
<dbReference type="GO" id="GO:0015297">
    <property type="term" value="F:antiporter activity"/>
    <property type="evidence" value="ECO:0007669"/>
    <property type="project" value="InterPro"/>
</dbReference>
<keyword evidence="6 7" id="KW-0472">Membrane</keyword>
<evidence type="ECO:0000256" key="1">
    <source>
        <dbReference type="ARBA" id="ARBA00004651"/>
    </source>
</evidence>
<dbReference type="PIRSF" id="PIRSF006603">
    <property type="entry name" value="DinF"/>
    <property type="match status" value="1"/>
</dbReference>
<keyword evidence="9" id="KW-1185">Reference proteome</keyword>
<evidence type="ECO:0000313" key="8">
    <source>
        <dbReference type="EMBL" id="KRK95732.1"/>
    </source>
</evidence>
<evidence type="ECO:0000256" key="6">
    <source>
        <dbReference type="ARBA" id="ARBA00023136"/>
    </source>
</evidence>
<comment type="caution">
    <text evidence="8">The sequence shown here is derived from an EMBL/GenBank/DDBJ whole genome shotgun (WGS) entry which is preliminary data.</text>
</comment>
<dbReference type="AlphaFoldDB" id="A0A0R1LRD2"/>
<keyword evidence="5 7" id="KW-1133">Transmembrane helix</keyword>
<feature type="transmembrane region" description="Helical" evidence="7">
    <location>
        <begin position="421"/>
        <end position="438"/>
    </location>
</feature>
<dbReference type="CDD" id="cd13138">
    <property type="entry name" value="MATE_yoeA_like"/>
    <property type="match status" value="1"/>
</dbReference>
<sequence length="450" mass="49194">MDAIDLTHGSPLKKILLFSLPLVGGSIFQQLYNFIDTLIVGRLLGIDAVAAVGVYYPLNFLILGFIQGSCIGFSIPLSHSVGKQDDQESREFLTNAVWLCLIMALIFTPVMMVSAHSLLVALNTPKSILKMALTFTTISFFGIPANILYNYSADALRAFGDSIHPLYFLMASLVLNIILDLVFVLGFHLGIAGIAWATVISEFVGGLLNLMLFRGNRQPITVRRADWRWRGPRIKRMCVIGLPMGLEYSVSAIGAIIMQDAINLLGPTIVAAQSAAEKIRQLFTLPMESVGAAIATYQAQNDGAQARKRMKAGIFSGIWIQVVYSAVAFVVINLFKTTFVTMILGHHAASAVQSANQYIFIISFFFPVHGLLMIFRNTLQGWGHSLYAIVSGIGELLGRSLASILAITSLGFVGICYANPVAWGFSLIYCVVMVVWVFRRGHQDVTASEL</sequence>
<dbReference type="InterPro" id="IPR048279">
    <property type="entry name" value="MdtK-like"/>
</dbReference>
<reference evidence="8 9" key="1">
    <citation type="journal article" date="2015" name="Genome Announc.">
        <title>Expanding the biotechnology potential of lactobacilli through comparative genomics of 213 strains and associated genera.</title>
        <authorList>
            <person name="Sun Z."/>
            <person name="Harris H.M."/>
            <person name="McCann A."/>
            <person name="Guo C."/>
            <person name="Argimon S."/>
            <person name="Zhang W."/>
            <person name="Yang X."/>
            <person name="Jeffery I.B."/>
            <person name="Cooney J.C."/>
            <person name="Kagawa T.F."/>
            <person name="Liu W."/>
            <person name="Song Y."/>
            <person name="Salvetti E."/>
            <person name="Wrobel A."/>
            <person name="Rasinkangas P."/>
            <person name="Parkhill J."/>
            <person name="Rea M.C."/>
            <person name="O'Sullivan O."/>
            <person name="Ritari J."/>
            <person name="Douillard F.P."/>
            <person name="Paul Ross R."/>
            <person name="Yang R."/>
            <person name="Briner A.E."/>
            <person name="Felis G.E."/>
            <person name="de Vos W.M."/>
            <person name="Barrangou R."/>
            <person name="Klaenhammer T.R."/>
            <person name="Caufield P.W."/>
            <person name="Cui Y."/>
            <person name="Zhang H."/>
            <person name="O'Toole P.W."/>
        </authorList>
    </citation>
    <scope>NUCLEOTIDE SEQUENCE [LARGE SCALE GENOMIC DNA]</scope>
    <source>
        <strain evidence="8 9">DSM 19394</strain>
    </source>
</reference>
<dbReference type="STRING" id="1423715.FD25_GL000147"/>
<evidence type="ECO:0000256" key="5">
    <source>
        <dbReference type="ARBA" id="ARBA00022989"/>
    </source>
</evidence>
<organism evidence="8 9">
    <name type="scientific">Levilactobacillus acidifarinae DSM 19394 = JCM 15949</name>
    <dbReference type="NCBI Taxonomy" id="1423715"/>
    <lineage>
        <taxon>Bacteria</taxon>
        <taxon>Bacillati</taxon>
        <taxon>Bacillota</taxon>
        <taxon>Bacilli</taxon>
        <taxon>Lactobacillales</taxon>
        <taxon>Lactobacillaceae</taxon>
        <taxon>Levilactobacillus</taxon>
    </lineage>
</organism>
<feature type="transmembrane region" description="Helical" evidence="7">
    <location>
        <begin position="193"/>
        <end position="213"/>
    </location>
</feature>
<feature type="transmembrane region" description="Helical" evidence="7">
    <location>
        <begin position="96"/>
        <end position="122"/>
    </location>
</feature>
<dbReference type="GO" id="GO:0042910">
    <property type="term" value="F:xenobiotic transmembrane transporter activity"/>
    <property type="evidence" value="ECO:0007669"/>
    <property type="project" value="InterPro"/>
</dbReference>
<feature type="transmembrane region" description="Helical" evidence="7">
    <location>
        <begin position="128"/>
        <end position="151"/>
    </location>
</feature>
<feature type="transmembrane region" description="Helical" evidence="7">
    <location>
        <begin position="15"/>
        <end position="35"/>
    </location>
</feature>
<dbReference type="PATRIC" id="fig|1423715.3.peg.150"/>